<evidence type="ECO:0000256" key="4">
    <source>
        <dbReference type="ARBA" id="ARBA00023136"/>
    </source>
</evidence>
<dbReference type="InterPro" id="IPR000537">
    <property type="entry name" value="UbiA_prenyltransferase"/>
</dbReference>
<dbReference type="EMBL" id="JADPUN010000145">
    <property type="protein sequence ID" value="MBF9130128.1"/>
    <property type="molecule type" value="Genomic_DNA"/>
</dbReference>
<feature type="transmembrane region" description="Helical" evidence="5">
    <location>
        <begin position="262"/>
        <end position="286"/>
    </location>
</feature>
<evidence type="ECO:0000256" key="1">
    <source>
        <dbReference type="ARBA" id="ARBA00004141"/>
    </source>
</evidence>
<keyword evidence="7" id="KW-1185">Reference proteome</keyword>
<feature type="transmembrane region" description="Helical" evidence="5">
    <location>
        <begin position="148"/>
        <end position="170"/>
    </location>
</feature>
<reference evidence="6 7" key="1">
    <citation type="submission" date="2020-11" db="EMBL/GenBank/DDBJ databases">
        <title>A novel isolate from a Black sea contaminated sediment with potential to produce alkanes: Plantactinospora alkalitolerans sp. nov.</title>
        <authorList>
            <person name="Carro L."/>
            <person name="Veyisoglu A."/>
            <person name="Guven K."/>
            <person name="Schumann P."/>
            <person name="Klenk H.-P."/>
            <person name="Sahin N."/>
        </authorList>
    </citation>
    <scope>NUCLEOTIDE SEQUENCE [LARGE SCALE GENOMIC DNA]</scope>
    <source>
        <strain evidence="6 7">S1510</strain>
    </source>
</reference>
<dbReference type="Proteomes" id="UP000638560">
    <property type="component" value="Unassembled WGS sequence"/>
</dbReference>
<evidence type="ECO:0000313" key="6">
    <source>
        <dbReference type="EMBL" id="MBF9130128.1"/>
    </source>
</evidence>
<comment type="subcellular location">
    <subcellularLocation>
        <location evidence="1">Membrane</location>
        <topology evidence="1">Multi-pass membrane protein</topology>
    </subcellularLocation>
</comment>
<comment type="caution">
    <text evidence="6">The sequence shown here is derived from an EMBL/GenBank/DDBJ whole genome shotgun (WGS) entry which is preliminary data.</text>
</comment>
<evidence type="ECO:0000256" key="5">
    <source>
        <dbReference type="SAM" id="Phobius"/>
    </source>
</evidence>
<dbReference type="CDD" id="cd13963">
    <property type="entry name" value="PT_UbiA_2"/>
    <property type="match status" value="1"/>
</dbReference>
<protein>
    <submittedName>
        <fullName evidence="6">UbiA prenyltransferase family protein</fullName>
    </submittedName>
</protein>
<evidence type="ECO:0000256" key="3">
    <source>
        <dbReference type="ARBA" id="ARBA00022989"/>
    </source>
</evidence>
<keyword evidence="4 5" id="KW-0472">Membrane</keyword>
<dbReference type="RefSeq" id="WP_196201710.1">
    <property type="nucleotide sequence ID" value="NZ_JADPUN010000145.1"/>
</dbReference>
<proteinExistence type="predicted"/>
<evidence type="ECO:0000256" key="2">
    <source>
        <dbReference type="ARBA" id="ARBA00022692"/>
    </source>
</evidence>
<name>A0ABS0GV98_9ACTN</name>
<sequence length="366" mass="38460">MVTAVEAAFGATVERGVENAVDRSVVAVVDEGVVAVVDRAVGPASGAPAGVLAAVHRLRASARYLVALARDLIVLARPGHAVKNLLAVPLALVDVPQWTGATLLRTGWAVLAFSVAASTIYVVNDIADRRLDRTHPVKRHRPIAAGRITVPVAGLFAAGLAGLLTAMVIIGPTGLSWWPLLGYLGLSVAYSRWWKHLPLLDICVVAAGFVLRVLQGYAASGAAPSGLLLTAVFGGCLVLILGKRRHELTVAGVAHRPALAGYNLLLADHLLGLNAALTSTTFLLYLNTDAPLGAWRPVTLAVVVPLGMLAAFRYLQTVLVRQAGGDPIRALLRDRMIVASAVLIGTTLTVAEIGARYPNLLNWMDP</sequence>
<gene>
    <name evidence="6" type="ORF">I0C86_14350</name>
</gene>
<evidence type="ECO:0000313" key="7">
    <source>
        <dbReference type="Proteomes" id="UP000638560"/>
    </source>
</evidence>
<dbReference type="Gene3D" id="1.10.357.140">
    <property type="entry name" value="UbiA prenyltransferase"/>
    <property type="match status" value="1"/>
</dbReference>
<feature type="transmembrane region" description="Helical" evidence="5">
    <location>
        <begin position="336"/>
        <end position="357"/>
    </location>
</feature>
<feature type="transmembrane region" description="Helical" evidence="5">
    <location>
        <begin position="223"/>
        <end position="241"/>
    </location>
</feature>
<dbReference type="InterPro" id="IPR044878">
    <property type="entry name" value="UbiA_sf"/>
</dbReference>
<organism evidence="6 7">
    <name type="scientific">Plantactinospora alkalitolerans</name>
    <dbReference type="NCBI Taxonomy" id="2789879"/>
    <lineage>
        <taxon>Bacteria</taxon>
        <taxon>Bacillati</taxon>
        <taxon>Actinomycetota</taxon>
        <taxon>Actinomycetes</taxon>
        <taxon>Micromonosporales</taxon>
        <taxon>Micromonosporaceae</taxon>
        <taxon>Plantactinospora</taxon>
    </lineage>
</organism>
<feature type="transmembrane region" description="Helical" evidence="5">
    <location>
        <begin position="108"/>
        <end position="127"/>
    </location>
</feature>
<accession>A0ABS0GV98</accession>
<keyword evidence="3 5" id="KW-1133">Transmembrane helix</keyword>
<dbReference type="Pfam" id="PF01040">
    <property type="entry name" value="UbiA"/>
    <property type="match status" value="1"/>
</dbReference>
<keyword evidence="2 5" id="KW-0812">Transmembrane</keyword>
<feature type="transmembrane region" description="Helical" evidence="5">
    <location>
        <begin position="298"/>
        <end position="315"/>
    </location>
</feature>